<evidence type="ECO:0000313" key="2">
    <source>
        <dbReference type="EMBL" id="MBD2858314.1"/>
    </source>
</evidence>
<protein>
    <recommendedName>
        <fullName evidence="1">Ribosomal RNA small subunit methyltransferase J</fullName>
        <ecNumber evidence="1">2.1.1.242</ecNumber>
    </recommendedName>
    <alternativeName>
        <fullName evidence="1">16S rRNA m2G1516 methyltransferase</fullName>
    </alternativeName>
    <alternativeName>
        <fullName evidence="1">rRNA (guanine-N(2)-)-methyltransferase</fullName>
    </alternativeName>
</protein>
<comment type="function">
    <text evidence="1">Specifically methylates the guanosine in position 1516 of 16S rRNA.</text>
</comment>
<comment type="similarity">
    <text evidence="1">Belongs to the methyltransferase superfamily. RsmJ family.</text>
</comment>
<feature type="binding site" evidence="1">
    <location>
        <begin position="98"/>
        <end position="99"/>
    </location>
    <ligand>
        <name>S-adenosyl-L-methionine</name>
        <dbReference type="ChEBI" id="CHEBI:59789"/>
    </ligand>
</feature>
<proteinExistence type="inferred from homology"/>
<keyword evidence="1 2" id="KW-0489">Methyltransferase</keyword>
<dbReference type="PANTHER" id="PTHR36112">
    <property type="entry name" value="RIBOSOMAL RNA SMALL SUBUNIT METHYLTRANSFERASE J"/>
    <property type="match status" value="1"/>
</dbReference>
<sequence>MTPLIYSPKPGEREQQLAVQTGLSICNEWLSDQHQQYLFYHQDCLSVGLSPAQREHPVCVDFAALLGNRQRGKELLLKAIGGRQPGMQIVDATAGLGRDSALLASYGAQVTLCERNPVVAALLQDGLLRGEQSAPDIAEIVSRMTLIRDSASHYLNSINEQEKPGIIYLDPMFPESGKSALVKKEMRLFHDLVGKDDDADELLALALQKAEYRVVVKRPPKAPVLGEARADLPRPQLAVAGKAVRFDLYPLKALPK</sequence>
<organism evidence="2 3">
    <name type="scientific">Spongiibacter pelagi</name>
    <dbReference type="NCBI Taxonomy" id="2760804"/>
    <lineage>
        <taxon>Bacteria</taxon>
        <taxon>Pseudomonadati</taxon>
        <taxon>Pseudomonadota</taxon>
        <taxon>Gammaproteobacteria</taxon>
        <taxon>Cellvibrionales</taxon>
        <taxon>Spongiibacteraceae</taxon>
        <taxon>Spongiibacter</taxon>
    </lineage>
</organism>
<feature type="binding site" evidence="1">
    <location>
        <begin position="114"/>
        <end position="115"/>
    </location>
    <ligand>
        <name>S-adenosyl-L-methionine</name>
        <dbReference type="ChEBI" id="CHEBI:59789"/>
    </ligand>
</feature>
<feature type="binding site" evidence="1">
    <location>
        <position position="170"/>
    </location>
    <ligand>
        <name>S-adenosyl-L-methionine</name>
        <dbReference type="ChEBI" id="CHEBI:59789"/>
    </ligand>
</feature>
<keyword evidence="1" id="KW-0698">rRNA processing</keyword>
<evidence type="ECO:0000313" key="3">
    <source>
        <dbReference type="Proteomes" id="UP000610558"/>
    </source>
</evidence>
<reference evidence="2" key="1">
    <citation type="submission" date="2020-09" db="EMBL/GenBank/DDBJ databases">
        <authorList>
            <person name="Yoon J.-W."/>
        </authorList>
    </citation>
    <scope>NUCLEOTIDE SEQUENCE</scope>
    <source>
        <strain evidence="2">KMU-158</strain>
    </source>
</reference>
<keyword evidence="1" id="KW-0808">Transferase</keyword>
<dbReference type="InterPro" id="IPR007536">
    <property type="entry name" value="16SrRNA_methylTrfase_J"/>
</dbReference>
<dbReference type="PANTHER" id="PTHR36112:SF1">
    <property type="entry name" value="RIBOSOMAL RNA SMALL SUBUNIT METHYLTRANSFERASE J"/>
    <property type="match status" value="1"/>
</dbReference>
<dbReference type="RefSeq" id="WP_190763035.1">
    <property type="nucleotide sequence ID" value="NZ_JACXLD010000002.1"/>
</dbReference>
<dbReference type="GO" id="GO:0008990">
    <property type="term" value="F:rRNA (guanine-N2-)-methyltransferase activity"/>
    <property type="evidence" value="ECO:0007669"/>
    <property type="project" value="UniProtKB-UniRule"/>
</dbReference>
<gene>
    <name evidence="1" type="primary">rsmJ</name>
    <name evidence="2" type="ORF">IB286_04770</name>
</gene>
<dbReference type="InterPro" id="IPR029063">
    <property type="entry name" value="SAM-dependent_MTases_sf"/>
</dbReference>
<dbReference type="GO" id="GO:0005737">
    <property type="term" value="C:cytoplasm"/>
    <property type="evidence" value="ECO:0007669"/>
    <property type="project" value="UniProtKB-SubCell"/>
</dbReference>
<dbReference type="HAMAP" id="MF_01523">
    <property type="entry name" value="16SrRNA_methyltr_J"/>
    <property type="match status" value="1"/>
</dbReference>
<comment type="subcellular location">
    <subcellularLocation>
        <location evidence="1">Cytoplasm</location>
    </subcellularLocation>
</comment>
<evidence type="ECO:0000256" key="1">
    <source>
        <dbReference type="HAMAP-Rule" id="MF_01523"/>
    </source>
</evidence>
<name>A0A927BZ87_9GAMM</name>
<keyword evidence="1" id="KW-0949">S-adenosyl-L-methionine</keyword>
<dbReference type="Gene3D" id="3.40.50.150">
    <property type="entry name" value="Vaccinia Virus protein VP39"/>
    <property type="match status" value="1"/>
</dbReference>
<keyword evidence="3" id="KW-1185">Reference proteome</keyword>
<dbReference type="EMBL" id="JACXLD010000002">
    <property type="protein sequence ID" value="MBD2858314.1"/>
    <property type="molecule type" value="Genomic_DNA"/>
</dbReference>
<dbReference type="SUPFAM" id="SSF53335">
    <property type="entry name" value="S-adenosyl-L-methionine-dependent methyltransferases"/>
    <property type="match status" value="1"/>
</dbReference>
<dbReference type="Proteomes" id="UP000610558">
    <property type="component" value="Unassembled WGS sequence"/>
</dbReference>
<comment type="caution">
    <text evidence="2">The sequence shown here is derived from an EMBL/GenBank/DDBJ whole genome shotgun (WGS) entry which is preliminary data.</text>
</comment>
<keyword evidence="1" id="KW-0963">Cytoplasm</keyword>
<comment type="catalytic activity">
    <reaction evidence="1">
        <text>guanosine(1516) in 16S rRNA + S-adenosyl-L-methionine = N(2)-methylguanosine(1516) in 16S rRNA + S-adenosyl-L-homocysteine + H(+)</text>
        <dbReference type="Rhea" id="RHEA:43220"/>
        <dbReference type="Rhea" id="RHEA-COMP:10412"/>
        <dbReference type="Rhea" id="RHEA-COMP:10413"/>
        <dbReference type="ChEBI" id="CHEBI:15378"/>
        <dbReference type="ChEBI" id="CHEBI:57856"/>
        <dbReference type="ChEBI" id="CHEBI:59789"/>
        <dbReference type="ChEBI" id="CHEBI:74269"/>
        <dbReference type="ChEBI" id="CHEBI:74481"/>
        <dbReference type="EC" id="2.1.1.242"/>
    </reaction>
</comment>
<dbReference type="Pfam" id="PF04445">
    <property type="entry name" value="SAM_MT"/>
    <property type="match status" value="1"/>
</dbReference>
<accession>A0A927BZ87</accession>
<comment type="caution">
    <text evidence="1">Lacks conserved residue(s) required for the propagation of feature annotation.</text>
</comment>
<dbReference type="AlphaFoldDB" id="A0A927BZ87"/>
<dbReference type="EC" id="2.1.1.242" evidence="1"/>